<keyword evidence="2" id="KW-1185">Reference proteome</keyword>
<name>A0A1H1FNU5_9ACTN</name>
<dbReference type="RefSeq" id="WP_093259671.1">
    <property type="nucleotide sequence ID" value="NZ_FNKK01000002.1"/>
</dbReference>
<dbReference type="PROSITE" id="PS51257">
    <property type="entry name" value="PROKAR_LIPOPROTEIN"/>
    <property type="match status" value="1"/>
</dbReference>
<reference evidence="1 2" key="1">
    <citation type="submission" date="2016-10" db="EMBL/GenBank/DDBJ databases">
        <authorList>
            <person name="de Groot N.N."/>
        </authorList>
    </citation>
    <scope>NUCLEOTIDE SEQUENCE [LARGE SCALE GENOMIC DNA]</scope>
    <source>
        <strain evidence="1 2">DSM 43794</strain>
    </source>
</reference>
<organism evidence="1 2">
    <name type="scientific">Thermostaphylospora chromogena</name>
    <dbReference type="NCBI Taxonomy" id="35622"/>
    <lineage>
        <taxon>Bacteria</taxon>
        <taxon>Bacillati</taxon>
        <taxon>Actinomycetota</taxon>
        <taxon>Actinomycetes</taxon>
        <taxon>Streptosporangiales</taxon>
        <taxon>Thermomonosporaceae</taxon>
        <taxon>Thermostaphylospora</taxon>
    </lineage>
</organism>
<dbReference type="AlphaFoldDB" id="A0A1H1FNU5"/>
<protein>
    <recommendedName>
        <fullName evidence="3">PknH-like extracellular domain-containing protein</fullName>
    </recommendedName>
</protein>
<dbReference type="OrthoDB" id="3544477at2"/>
<evidence type="ECO:0000313" key="1">
    <source>
        <dbReference type="EMBL" id="SDR02723.1"/>
    </source>
</evidence>
<dbReference type="EMBL" id="FNKK01000002">
    <property type="protein sequence ID" value="SDR02723.1"/>
    <property type="molecule type" value="Genomic_DNA"/>
</dbReference>
<dbReference type="STRING" id="35622.SAMN04489764_3098"/>
<evidence type="ECO:0008006" key="3">
    <source>
        <dbReference type="Google" id="ProtNLM"/>
    </source>
</evidence>
<dbReference type="Proteomes" id="UP000217103">
    <property type="component" value="Unassembled WGS sequence"/>
</dbReference>
<proteinExistence type="predicted"/>
<gene>
    <name evidence="1" type="ORF">SAMN04489764_3098</name>
</gene>
<evidence type="ECO:0000313" key="2">
    <source>
        <dbReference type="Proteomes" id="UP000217103"/>
    </source>
</evidence>
<sequence>MSGGRLVTCIVICGAVVACGAGNTTRSAAPTSSGAVDVLRELSRLPDGFSVRPRHSWRSPVRPADERCRTMLAAPAGHPPERGLRTHAAAALHGNRVGEGGGVSVAVYGGGHSSTAFGELSRALARCEEIVPRKGDTRLTVKRLTGERIDDIGDDVAAARLRGKLNGYPYEMRVIFVRSGTMLISVAHAGMGRLDPHRTEQLVRAVADEVPGRAE</sequence>
<accession>A0A1H1FNU5</accession>